<evidence type="ECO:0000256" key="1">
    <source>
        <dbReference type="ARBA" id="ARBA00004442"/>
    </source>
</evidence>
<dbReference type="PANTHER" id="PTHR30329">
    <property type="entry name" value="STATOR ELEMENT OF FLAGELLAR MOTOR COMPLEX"/>
    <property type="match status" value="1"/>
</dbReference>
<feature type="chain" id="PRO_5032560252" evidence="5">
    <location>
        <begin position="20"/>
        <end position="196"/>
    </location>
</feature>
<dbReference type="PROSITE" id="PS51123">
    <property type="entry name" value="OMPA_2"/>
    <property type="match status" value="1"/>
</dbReference>
<dbReference type="InterPro" id="IPR036737">
    <property type="entry name" value="OmpA-like_sf"/>
</dbReference>
<dbReference type="Proteomes" id="UP000580043">
    <property type="component" value="Unassembled WGS sequence"/>
</dbReference>
<keyword evidence="5" id="KW-0732">Signal</keyword>
<protein>
    <submittedName>
        <fullName evidence="7">OmpA family protein</fullName>
    </submittedName>
</protein>
<dbReference type="PROSITE" id="PS51257">
    <property type="entry name" value="PROKAR_LIPOPROTEIN"/>
    <property type="match status" value="1"/>
</dbReference>
<accession>A0A848GAI7</accession>
<dbReference type="EMBL" id="JABBGA010000026">
    <property type="protein sequence ID" value="NML28390.1"/>
    <property type="molecule type" value="Genomic_DNA"/>
</dbReference>
<dbReference type="RefSeq" id="WP_169147917.1">
    <property type="nucleotide sequence ID" value="NZ_JABBGA010000026.1"/>
</dbReference>
<evidence type="ECO:0000313" key="8">
    <source>
        <dbReference type="Proteomes" id="UP000580043"/>
    </source>
</evidence>
<keyword evidence="8" id="KW-1185">Reference proteome</keyword>
<dbReference type="Gene3D" id="3.30.1330.60">
    <property type="entry name" value="OmpA-like domain"/>
    <property type="match status" value="1"/>
</dbReference>
<proteinExistence type="predicted"/>
<dbReference type="InterPro" id="IPR050330">
    <property type="entry name" value="Bact_OuterMem_StrucFunc"/>
</dbReference>
<feature type="domain" description="OmpA-like" evidence="6">
    <location>
        <begin position="42"/>
        <end position="160"/>
    </location>
</feature>
<evidence type="ECO:0000259" key="6">
    <source>
        <dbReference type="PROSITE" id="PS51123"/>
    </source>
</evidence>
<sequence>MFRFITRVVAYCLAASVLAACTTTPPASSPVAPMRLPVSQLDRGVLVWLPEDILFDFGRAELNPVLASPYMDRIAWLLNERTVKSVSLEGHTDSVGSENGNRVLSVNRAIAVRQALVARGVPESRLAVLGHGFSRPIAPNDSEAGRRVNRRVEIVILGEEVDKLTRGDADGAFEAAFSKLKAELNARFLARERTSR</sequence>
<evidence type="ECO:0000256" key="5">
    <source>
        <dbReference type="SAM" id="SignalP"/>
    </source>
</evidence>
<reference evidence="7 8" key="1">
    <citation type="submission" date="2020-04" db="EMBL/GenBank/DDBJ databases">
        <title>Zoogloea sp. G-4-1-14 isolated from soil.</title>
        <authorList>
            <person name="Dahal R.H."/>
        </authorList>
    </citation>
    <scope>NUCLEOTIDE SEQUENCE [LARGE SCALE GENOMIC DNA]</scope>
    <source>
        <strain evidence="7 8">G-4-1-14</strain>
    </source>
</reference>
<dbReference type="CDD" id="cd07185">
    <property type="entry name" value="OmpA_C-like"/>
    <property type="match status" value="1"/>
</dbReference>
<dbReference type="InterPro" id="IPR006665">
    <property type="entry name" value="OmpA-like"/>
</dbReference>
<gene>
    <name evidence="7" type="ORF">HHL15_21750</name>
</gene>
<organism evidence="7 8">
    <name type="scientific">Zoogloea dura</name>
    <dbReference type="NCBI Taxonomy" id="2728840"/>
    <lineage>
        <taxon>Bacteria</taxon>
        <taxon>Pseudomonadati</taxon>
        <taxon>Pseudomonadota</taxon>
        <taxon>Betaproteobacteria</taxon>
        <taxon>Rhodocyclales</taxon>
        <taxon>Zoogloeaceae</taxon>
        <taxon>Zoogloea</taxon>
    </lineage>
</organism>
<dbReference type="Pfam" id="PF00691">
    <property type="entry name" value="OmpA"/>
    <property type="match status" value="1"/>
</dbReference>
<dbReference type="PRINTS" id="PR01021">
    <property type="entry name" value="OMPADOMAIN"/>
</dbReference>
<dbReference type="PANTHER" id="PTHR30329:SF21">
    <property type="entry name" value="LIPOPROTEIN YIAD-RELATED"/>
    <property type="match status" value="1"/>
</dbReference>
<keyword evidence="3" id="KW-0998">Cell outer membrane</keyword>
<comment type="caution">
    <text evidence="7">The sequence shown here is derived from an EMBL/GenBank/DDBJ whole genome shotgun (WGS) entry which is preliminary data.</text>
</comment>
<name>A0A848GAI7_9RHOO</name>
<dbReference type="AlphaFoldDB" id="A0A848GAI7"/>
<evidence type="ECO:0000313" key="7">
    <source>
        <dbReference type="EMBL" id="NML28390.1"/>
    </source>
</evidence>
<comment type="subcellular location">
    <subcellularLocation>
        <location evidence="1">Cell outer membrane</location>
    </subcellularLocation>
</comment>
<evidence type="ECO:0000256" key="3">
    <source>
        <dbReference type="ARBA" id="ARBA00023237"/>
    </source>
</evidence>
<dbReference type="InterPro" id="IPR006664">
    <property type="entry name" value="OMP_bac"/>
</dbReference>
<evidence type="ECO:0000256" key="2">
    <source>
        <dbReference type="ARBA" id="ARBA00023136"/>
    </source>
</evidence>
<feature type="signal peptide" evidence="5">
    <location>
        <begin position="1"/>
        <end position="19"/>
    </location>
</feature>
<evidence type="ECO:0000256" key="4">
    <source>
        <dbReference type="PROSITE-ProRule" id="PRU00473"/>
    </source>
</evidence>
<dbReference type="GO" id="GO:0009279">
    <property type="term" value="C:cell outer membrane"/>
    <property type="evidence" value="ECO:0007669"/>
    <property type="project" value="UniProtKB-SubCell"/>
</dbReference>
<dbReference type="SUPFAM" id="SSF103088">
    <property type="entry name" value="OmpA-like"/>
    <property type="match status" value="1"/>
</dbReference>
<keyword evidence="2 4" id="KW-0472">Membrane</keyword>